<dbReference type="EMBL" id="PYXZ01000004">
    <property type="protein sequence ID" value="PUA81044.1"/>
    <property type="molecule type" value="Genomic_DNA"/>
</dbReference>
<reference evidence="1 2" key="1">
    <citation type="submission" date="2018-03" db="EMBL/GenBank/DDBJ databases">
        <authorList>
            <person name="Keele B.F."/>
        </authorList>
    </citation>
    <scope>NUCLEOTIDE SEQUENCE [LARGE SCALE GENOMIC DNA]</scope>
    <source>
        <strain evidence="1 2">IB-3</strain>
    </source>
</reference>
<evidence type="ECO:0000313" key="1">
    <source>
        <dbReference type="EMBL" id="PUA81044.1"/>
    </source>
</evidence>
<gene>
    <name evidence="1" type="ORF">C7S10_11750</name>
</gene>
<sequence length="204" mass="20962">MVLASSRTPPRRRRLATAGLAIGVLLVAVTGCSGDDDPATPTAPAAAEPTPLADYDTSGLALVRGDFCERVPADAVAAALDGEATDAASWRPGVRLPGTRDISNEFGCSWTDGSATARAWVFAPPITASRASDFVSETVGKGCRRLRSAPDLGSPSVAQQCDDSTGFHGLVGDAWVGCEVSAAATDEDLVGEWCVAVLEALRTS</sequence>
<accession>A0A2R7YXK5</accession>
<dbReference type="Proteomes" id="UP000244867">
    <property type="component" value="Unassembled WGS sequence"/>
</dbReference>
<proteinExistence type="predicted"/>
<dbReference type="AlphaFoldDB" id="A0A2R7YXK5"/>
<dbReference type="PROSITE" id="PS51257">
    <property type="entry name" value="PROKAR_LIPOPROTEIN"/>
    <property type="match status" value="1"/>
</dbReference>
<evidence type="ECO:0008006" key="3">
    <source>
        <dbReference type="Google" id="ProtNLM"/>
    </source>
</evidence>
<name>A0A2R7YXK5_9ACTN</name>
<keyword evidence="2" id="KW-1185">Reference proteome</keyword>
<comment type="caution">
    <text evidence="1">The sequence shown here is derived from an EMBL/GenBank/DDBJ whole genome shotgun (WGS) entry which is preliminary data.</text>
</comment>
<organism evidence="1 2">
    <name type="scientific">Nocardioides currus</name>
    <dbReference type="NCBI Taxonomy" id="2133958"/>
    <lineage>
        <taxon>Bacteria</taxon>
        <taxon>Bacillati</taxon>
        <taxon>Actinomycetota</taxon>
        <taxon>Actinomycetes</taxon>
        <taxon>Propionibacteriales</taxon>
        <taxon>Nocardioidaceae</taxon>
        <taxon>Nocardioides</taxon>
    </lineage>
</organism>
<evidence type="ECO:0000313" key="2">
    <source>
        <dbReference type="Proteomes" id="UP000244867"/>
    </source>
</evidence>
<protein>
    <recommendedName>
        <fullName evidence="3">DUF3558 domain-containing protein</fullName>
    </recommendedName>
</protein>